<dbReference type="GO" id="GO:0046872">
    <property type="term" value="F:metal ion binding"/>
    <property type="evidence" value="ECO:0007669"/>
    <property type="project" value="UniProtKB-KW"/>
</dbReference>
<dbReference type="GO" id="GO:0016020">
    <property type="term" value="C:membrane"/>
    <property type="evidence" value="ECO:0007669"/>
    <property type="project" value="InterPro"/>
</dbReference>
<name>A0A1I6M4Y5_9EURY</name>
<evidence type="ECO:0000256" key="3">
    <source>
        <dbReference type="ARBA" id="ARBA00023004"/>
    </source>
</evidence>
<evidence type="ECO:0000256" key="1">
    <source>
        <dbReference type="ARBA" id="ARBA00022714"/>
    </source>
</evidence>
<dbReference type="FunFam" id="2.102.10.10:FF:000014">
    <property type="entry name" value="Oxidoreductase, FAD dependent"/>
    <property type="match status" value="1"/>
</dbReference>
<evidence type="ECO:0000313" key="9">
    <source>
        <dbReference type="Proteomes" id="UP000199062"/>
    </source>
</evidence>
<dbReference type="Proteomes" id="UP000199062">
    <property type="component" value="Unassembled WGS sequence"/>
</dbReference>
<dbReference type="PANTHER" id="PTHR13847:SF274">
    <property type="entry name" value="RIESKE 2FE-2S IRON-SULFUR PROTEIN YHFW-RELATED"/>
    <property type="match status" value="1"/>
</dbReference>
<dbReference type="SUPFAM" id="SSF51905">
    <property type="entry name" value="FAD/NAD(P)-binding domain"/>
    <property type="match status" value="1"/>
</dbReference>
<dbReference type="Gene3D" id="2.102.10.10">
    <property type="entry name" value="Rieske [2Fe-2S] iron-sulphur domain"/>
    <property type="match status" value="1"/>
</dbReference>
<evidence type="ECO:0000313" key="8">
    <source>
        <dbReference type="EMBL" id="SFS10797.1"/>
    </source>
</evidence>
<dbReference type="InterPro" id="IPR005805">
    <property type="entry name" value="Rieske_Fe-S_prot_C"/>
</dbReference>
<dbReference type="GO" id="GO:0051537">
    <property type="term" value="F:2 iron, 2 sulfur cluster binding"/>
    <property type="evidence" value="ECO:0007669"/>
    <property type="project" value="UniProtKB-KW"/>
</dbReference>
<keyword evidence="3" id="KW-0408">Iron</keyword>
<dbReference type="GO" id="GO:0005737">
    <property type="term" value="C:cytoplasm"/>
    <property type="evidence" value="ECO:0007669"/>
    <property type="project" value="TreeGrafter"/>
</dbReference>
<dbReference type="InterPro" id="IPR006076">
    <property type="entry name" value="FAD-dep_OxRdtase"/>
</dbReference>
<organism evidence="8 9">
    <name type="scientific">Halomicrobium zhouii</name>
    <dbReference type="NCBI Taxonomy" id="767519"/>
    <lineage>
        <taxon>Archaea</taxon>
        <taxon>Methanobacteriati</taxon>
        <taxon>Methanobacteriota</taxon>
        <taxon>Stenosarchaea group</taxon>
        <taxon>Halobacteria</taxon>
        <taxon>Halobacteriales</taxon>
        <taxon>Haloarculaceae</taxon>
        <taxon>Halomicrobium</taxon>
    </lineage>
</organism>
<keyword evidence="2" id="KW-0479">Metal-binding</keyword>
<dbReference type="Pfam" id="PF00355">
    <property type="entry name" value="Rieske"/>
    <property type="match status" value="1"/>
</dbReference>
<dbReference type="Gene3D" id="3.50.50.60">
    <property type="entry name" value="FAD/NAD(P)-binding domain"/>
    <property type="match status" value="1"/>
</dbReference>
<reference evidence="8 9" key="1">
    <citation type="submission" date="2016-10" db="EMBL/GenBank/DDBJ databases">
        <authorList>
            <person name="de Groot N.N."/>
        </authorList>
    </citation>
    <scope>NUCLEOTIDE SEQUENCE [LARGE SCALE GENOMIC DNA]</scope>
    <source>
        <strain evidence="8 9">CGMCC 1.10457</strain>
    </source>
</reference>
<dbReference type="OrthoDB" id="5623at2157"/>
<feature type="compositionally biased region" description="Basic and acidic residues" evidence="6">
    <location>
        <begin position="520"/>
        <end position="536"/>
    </location>
</feature>
<dbReference type="PROSITE" id="PS51296">
    <property type="entry name" value="RIESKE"/>
    <property type="match status" value="1"/>
</dbReference>
<proteinExistence type="predicted"/>
<keyword evidence="1" id="KW-0001">2Fe-2S</keyword>
<gene>
    <name evidence="8" type="ORF">SAMN05216559_3808</name>
</gene>
<dbReference type="AlphaFoldDB" id="A0A1I6M4Y5"/>
<evidence type="ECO:0000259" key="7">
    <source>
        <dbReference type="PROSITE" id="PS51296"/>
    </source>
</evidence>
<accession>A0A1I6M4Y5</accession>
<feature type="domain" description="Rieske" evidence="7">
    <location>
        <begin position="433"/>
        <end position="527"/>
    </location>
</feature>
<evidence type="ECO:0000256" key="2">
    <source>
        <dbReference type="ARBA" id="ARBA00022723"/>
    </source>
</evidence>
<protein>
    <submittedName>
        <fullName evidence="8">Glycine/D-amino acid oxidase</fullName>
    </submittedName>
</protein>
<dbReference type="STRING" id="767519.SAMN05216559_3808"/>
<evidence type="ECO:0000256" key="5">
    <source>
        <dbReference type="ARBA" id="ARBA00023157"/>
    </source>
</evidence>
<sequence>MNSDTASHDGHRGAHEPIWIDRSESTDYDPLDGGLDVDVAVVGGGIVGVTTALKLTERGKSVALLERDRIVLGVTGHTTAKLTALHGLIYDYLTDHVGEEQARLYAEANEAAIDDVAETVAEYDVDCDFERAPAYTYTPERAEDPDYRRHRRAIRNEVEAARRAGLDASFVEETDLPYDVGGAIRVDDQAHFHPRNYLLELARRVPGDGSHVFEETTVEDVDGGDPCTVETDRGTVTADDVVLATHFPVRDDAAYFARLTPKRSYVVAATLNEDAPEGMYYQPYDPYFSVRPYPDSDEPMVLVGGQNHRTGEGGSTETRYEKLEAQARNHFDVDSIEYRWSTQDYRSVDRVPFVGPAGPGASNVYVATGFGGWGMTNGTAASVLLADLITGRENPWESVYAPTRLRARASKTELLSHNVHSMTHLAKDVLRQRPDVDLDSLGPGEGDVFDDGVDPVAVYRDDGGQIHAVSAVCTHMGCQVSWNDGERSWDCACHGSRFDVDGAVLDTPANDPLEPIDLGDVAHESPVRDAPDRDAPDSTPGSD</sequence>
<keyword evidence="5" id="KW-1015">Disulfide bond</keyword>
<dbReference type="PRINTS" id="PR00162">
    <property type="entry name" value="RIESKE"/>
</dbReference>
<dbReference type="SUPFAM" id="SSF50022">
    <property type="entry name" value="ISP domain"/>
    <property type="match status" value="1"/>
</dbReference>
<evidence type="ECO:0000256" key="4">
    <source>
        <dbReference type="ARBA" id="ARBA00023014"/>
    </source>
</evidence>
<evidence type="ECO:0000256" key="6">
    <source>
        <dbReference type="SAM" id="MobiDB-lite"/>
    </source>
</evidence>
<dbReference type="InterPro" id="IPR017941">
    <property type="entry name" value="Rieske_2Fe-2S"/>
</dbReference>
<keyword evidence="4" id="KW-0411">Iron-sulfur</keyword>
<dbReference type="Pfam" id="PF01266">
    <property type="entry name" value="DAO"/>
    <property type="match status" value="1"/>
</dbReference>
<dbReference type="EMBL" id="FOZK01000004">
    <property type="protein sequence ID" value="SFS10797.1"/>
    <property type="molecule type" value="Genomic_DNA"/>
</dbReference>
<dbReference type="PANTHER" id="PTHR13847">
    <property type="entry name" value="SARCOSINE DEHYDROGENASE-RELATED"/>
    <property type="match status" value="1"/>
</dbReference>
<dbReference type="RefSeq" id="WP_089818670.1">
    <property type="nucleotide sequence ID" value="NZ_FOZK01000004.1"/>
</dbReference>
<feature type="region of interest" description="Disordered" evidence="6">
    <location>
        <begin position="506"/>
        <end position="543"/>
    </location>
</feature>
<dbReference type="InterPro" id="IPR036188">
    <property type="entry name" value="FAD/NAD-bd_sf"/>
</dbReference>
<keyword evidence="9" id="KW-1185">Reference proteome</keyword>
<dbReference type="InterPro" id="IPR036922">
    <property type="entry name" value="Rieske_2Fe-2S_sf"/>
</dbReference>
<dbReference type="Gene3D" id="3.30.9.10">
    <property type="entry name" value="D-Amino Acid Oxidase, subunit A, domain 2"/>
    <property type="match status" value="1"/>
</dbReference>